<dbReference type="EMBL" id="CP149822">
    <property type="protein sequence ID" value="WZN41624.1"/>
    <property type="molecule type" value="Genomic_DNA"/>
</dbReference>
<evidence type="ECO:0000313" key="2">
    <source>
        <dbReference type="EMBL" id="WZN41624.1"/>
    </source>
</evidence>
<protein>
    <submittedName>
        <fullName evidence="2">Uncharacterized protein</fullName>
    </submittedName>
</protein>
<feature type="chain" id="PRO_5045073940" evidence="1">
    <location>
        <begin position="19"/>
        <end position="544"/>
    </location>
</feature>
<gene>
    <name evidence="2" type="ORF">WJU16_01045</name>
</gene>
<evidence type="ECO:0000256" key="1">
    <source>
        <dbReference type="SAM" id="SignalP"/>
    </source>
</evidence>
<feature type="signal peptide" evidence="1">
    <location>
        <begin position="1"/>
        <end position="18"/>
    </location>
</feature>
<accession>A0ABZ2YQA0</accession>
<proteinExistence type="predicted"/>
<sequence length="544" mass="61429">MKLILSSLLVLLQLAAFAQFKEIAKSNSFQEPEDGFARIIQMKNGYTVLAVINLKTGIDIKIFDEKHKQKTAKNLRPKLGKIKAGNVEAMFEAKGNVVMLINEVEAKVPVLHRLVIDGVKGTIISEAVIGELKKLNLGQGYAMAFGGVSPPGFYAEKDPNSDQYAVAMFNSFESDRNKRLELVLYDGDHKEIARSYYKSPQDKYKYINFMDMTFVGSTVYCLGYARNTRASGGKENTVVMAELAAGDADMKMTELKFTHDQDLKRGILRYNAATGKIMLLAFAPYKNSNGRGELWLFHMDPKKLDAKKHDEIVPNAIQEKATAVFGSREKFTATPVNMFVYKDGSYTVAMEEIRVVTHTTGGLPTGGTNGVPAGFSRMSSRSYTIVEHLGLMHYDANSDLINSWYLPKDHYMWTAHPPTFYHRQREGRAVLLNDGDQYKTFVLLRSKGKEYVLYNDVEENDKRIAKGKDPQQVKGLKACDAFYFPLEKEMIPARSWLFGESKGRKDHHLALLPVSDFNEDQNLFVTLRLDIHKAKQVHLVWMEP</sequence>
<keyword evidence="3" id="KW-1185">Reference proteome</keyword>
<name>A0ABZ2YQA0_9BACT</name>
<evidence type="ECO:0000313" key="3">
    <source>
        <dbReference type="Proteomes" id="UP001485459"/>
    </source>
</evidence>
<reference evidence="3" key="1">
    <citation type="submission" date="2024-03" db="EMBL/GenBank/DDBJ databases">
        <title>Chitinophaga horti sp. nov., isolated from garden soil.</title>
        <authorList>
            <person name="Lee D.S."/>
            <person name="Han D.M."/>
            <person name="Baek J.H."/>
            <person name="Choi D.G."/>
            <person name="Jeon J.H."/>
            <person name="Jeon C.O."/>
        </authorList>
    </citation>
    <scope>NUCLEOTIDE SEQUENCE [LARGE SCALE GENOMIC DNA]</scope>
    <source>
        <strain evidence="3">GPA1</strain>
    </source>
</reference>
<dbReference type="RefSeq" id="WP_341836473.1">
    <property type="nucleotide sequence ID" value="NZ_CP149822.1"/>
</dbReference>
<keyword evidence="1" id="KW-0732">Signal</keyword>
<dbReference type="Proteomes" id="UP001485459">
    <property type="component" value="Chromosome"/>
</dbReference>
<organism evidence="2 3">
    <name type="scientific">Chitinophaga pollutisoli</name>
    <dbReference type="NCBI Taxonomy" id="3133966"/>
    <lineage>
        <taxon>Bacteria</taxon>
        <taxon>Pseudomonadati</taxon>
        <taxon>Bacteroidota</taxon>
        <taxon>Chitinophagia</taxon>
        <taxon>Chitinophagales</taxon>
        <taxon>Chitinophagaceae</taxon>
        <taxon>Chitinophaga</taxon>
    </lineage>
</organism>